<dbReference type="GO" id="GO:0005992">
    <property type="term" value="P:trehalose biosynthetic process"/>
    <property type="evidence" value="ECO:0000318"/>
    <property type="project" value="GO_Central"/>
</dbReference>
<sequence>MSLLNSSVDSGIALPANPSEPVLCKDSNHHTSEPEFKSTKELAYDDSFSSSISATTGGAILWNSGADPALNSVSNRKRLRSDLENNTNHAGSAAPNITEFGRLAHGSLFLASNTTSSVTAIDTTTVEQEQEAQQVEPRLDSIANKNLATSHTSSTSPVKTAEHKSLEPTAVASGTGWGITTNPVVCFLSFPPMQLYKSCVDYSAQFLKPALPLMTCSTDVFHMNVCAPTKERDAVSFNGLPKLVVRQEPIHGRTCGFANVKDRRMINPALILQVVNQNGDVQGINSDDYLCLVSLAAVEADGGGDRSAALNSRSKMCLRARNTRPEDANDITRADLINQTVVGANIKTADLLIDLNGTNGVFFIFSDISVRVHGRYRLKCQLMKKNFSNGEFNLDVCSIAYTRPFMMYPPKNYPGMTEGTNLSRWFSQQGALVSVRRFYVSEDAMNF</sequence>
<dbReference type="GeneID" id="18244427"/>
<name>F4PC88_BATDJ</name>
<evidence type="ECO:0000256" key="3">
    <source>
        <dbReference type="ARBA" id="ARBA00023163"/>
    </source>
</evidence>
<dbReference type="InterPro" id="IPR038491">
    <property type="entry name" value="Velvet_dom_sf"/>
</dbReference>
<evidence type="ECO:0000256" key="1">
    <source>
        <dbReference type="ARBA" id="ARBA00004123"/>
    </source>
</evidence>
<dbReference type="PANTHER" id="PTHR33572">
    <property type="entry name" value="SPORE DEVELOPMENT REGULATOR VOSA"/>
    <property type="match status" value="1"/>
</dbReference>
<dbReference type="PROSITE" id="PS51821">
    <property type="entry name" value="VELVET"/>
    <property type="match status" value="1"/>
</dbReference>
<feature type="compositionally biased region" description="Basic and acidic residues" evidence="5">
    <location>
        <begin position="26"/>
        <end position="37"/>
    </location>
</feature>
<dbReference type="PANTHER" id="PTHR33572:SF3">
    <property type="entry name" value="VELVET COMPLEX SUBUNIT B"/>
    <property type="match status" value="1"/>
</dbReference>
<dbReference type="RefSeq" id="XP_006682302.1">
    <property type="nucleotide sequence ID" value="XM_006682239.1"/>
</dbReference>
<evidence type="ECO:0000259" key="6">
    <source>
        <dbReference type="PROSITE" id="PS51821"/>
    </source>
</evidence>
<feature type="region of interest" description="Disordered" evidence="5">
    <location>
        <begin position="1"/>
        <end position="37"/>
    </location>
</feature>
<evidence type="ECO:0000256" key="4">
    <source>
        <dbReference type="ARBA" id="ARBA00023242"/>
    </source>
</evidence>
<evidence type="ECO:0000256" key="2">
    <source>
        <dbReference type="ARBA" id="ARBA00023015"/>
    </source>
</evidence>
<dbReference type="AlphaFoldDB" id="F4PC88"/>
<dbReference type="GO" id="GO:0005634">
    <property type="term" value="C:nucleus"/>
    <property type="evidence" value="ECO:0000318"/>
    <property type="project" value="GO_Central"/>
</dbReference>
<gene>
    <name evidence="7" type="ORF">BATDEDRAFT_91902</name>
</gene>
<proteinExistence type="predicted"/>
<evidence type="ECO:0000313" key="7">
    <source>
        <dbReference type="EMBL" id="EGF77183.1"/>
    </source>
</evidence>
<dbReference type="EMBL" id="GL882893">
    <property type="protein sequence ID" value="EGF77183.1"/>
    <property type="molecule type" value="Genomic_DNA"/>
</dbReference>
<dbReference type="InterPro" id="IPR021740">
    <property type="entry name" value="Velvet"/>
</dbReference>
<dbReference type="InterPro" id="IPR037525">
    <property type="entry name" value="Velvet_dom"/>
</dbReference>
<keyword evidence="8" id="KW-1185">Reference proteome</keyword>
<evidence type="ECO:0000256" key="5">
    <source>
        <dbReference type="SAM" id="MobiDB-lite"/>
    </source>
</evidence>
<reference evidence="7 8" key="1">
    <citation type="submission" date="2009-12" db="EMBL/GenBank/DDBJ databases">
        <title>The draft genome of Batrachochytrium dendrobatidis.</title>
        <authorList>
            <consortium name="US DOE Joint Genome Institute (JGI-PGF)"/>
            <person name="Kuo A."/>
            <person name="Salamov A."/>
            <person name="Schmutz J."/>
            <person name="Lucas S."/>
            <person name="Pitluck S."/>
            <person name="Rosenblum E."/>
            <person name="Stajich J."/>
            <person name="Eisen M."/>
            <person name="Grigoriev I.V."/>
        </authorList>
    </citation>
    <scope>NUCLEOTIDE SEQUENCE [LARGE SCALE GENOMIC DNA]</scope>
    <source>
        <strain evidence="8">JAM81 / FGSC 10211</strain>
    </source>
</reference>
<feature type="domain" description="Velvet" evidence="6">
    <location>
        <begin position="236"/>
        <end position="436"/>
    </location>
</feature>
<organism evidence="7 8">
    <name type="scientific">Batrachochytrium dendrobatidis (strain JAM81 / FGSC 10211)</name>
    <name type="common">Frog chytrid fungus</name>
    <dbReference type="NCBI Taxonomy" id="684364"/>
    <lineage>
        <taxon>Eukaryota</taxon>
        <taxon>Fungi</taxon>
        <taxon>Fungi incertae sedis</taxon>
        <taxon>Chytridiomycota</taxon>
        <taxon>Chytridiomycota incertae sedis</taxon>
        <taxon>Chytridiomycetes</taxon>
        <taxon>Rhizophydiales</taxon>
        <taxon>Rhizophydiales incertae sedis</taxon>
        <taxon>Batrachochytrium</taxon>
    </lineage>
</organism>
<keyword evidence="2" id="KW-0805">Transcription regulation</keyword>
<dbReference type="Proteomes" id="UP000007241">
    <property type="component" value="Unassembled WGS sequence"/>
</dbReference>
<dbReference type="HOGENOM" id="CLU_612468_0_0_1"/>
<keyword evidence="3" id="KW-0804">Transcription</keyword>
<evidence type="ECO:0000313" key="8">
    <source>
        <dbReference type="Proteomes" id="UP000007241"/>
    </source>
</evidence>
<dbReference type="InParanoid" id="F4PC88"/>
<protein>
    <recommendedName>
        <fullName evidence="6">Velvet domain-containing protein</fullName>
    </recommendedName>
</protein>
<accession>F4PC88</accession>
<dbReference type="Pfam" id="PF11754">
    <property type="entry name" value="Velvet"/>
    <property type="match status" value="1"/>
</dbReference>
<dbReference type="OrthoDB" id="5599552at2759"/>
<dbReference type="Gene3D" id="2.60.40.3960">
    <property type="entry name" value="Velvet domain"/>
    <property type="match status" value="1"/>
</dbReference>
<comment type="subcellular location">
    <subcellularLocation>
        <location evidence="1">Nucleus</location>
    </subcellularLocation>
</comment>
<dbReference type="GO" id="GO:0030435">
    <property type="term" value="P:sporulation resulting in formation of a cellular spore"/>
    <property type="evidence" value="ECO:0000318"/>
    <property type="project" value="GO_Central"/>
</dbReference>
<keyword evidence="4" id="KW-0539">Nucleus</keyword>